<dbReference type="CDD" id="cd06223">
    <property type="entry name" value="PRTases_typeI"/>
    <property type="match status" value="1"/>
</dbReference>
<dbReference type="InterPro" id="IPR029057">
    <property type="entry name" value="PRTase-like"/>
</dbReference>
<dbReference type="EMBL" id="BJZQ01000005">
    <property type="protein sequence ID" value="GEO89054.1"/>
    <property type="molecule type" value="Genomic_DNA"/>
</dbReference>
<reference evidence="2 3" key="1">
    <citation type="submission" date="2019-07" db="EMBL/GenBank/DDBJ databases">
        <title>Whole genome shotgun sequence of Aeromicrobium flavum NBRC 107625.</title>
        <authorList>
            <person name="Hosoyama A."/>
            <person name="Uohara A."/>
            <person name="Ohji S."/>
            <person name="Ichikawa N."/>
        </authorList>
    </citation>
    <scope>NUCLEOTIDE SEQUENCE [LARGE SCALE GENOMIC DNA]</scope>
    <source>
        <strain evidence="2 3">NBRC 107625</strain>
    </source>
</reference>
<dbReference type="Proteomes" id="UP000321769">
    <property type="component" value="Unassembled WGS sequence"/>
</dbReference>
<accession>A0A512HUD0</accession>
<keyword evidence="3" id="KW-1185">Reference proteome</keyword>
<organism evidence="2 3">
    <name type="scientific">Aeromicrobium flavum</name>
    <dbReference type="NCBI Taxonomy" id="416568"/>
    <lineage>
        <taxon>Bacteria</taxon>
        <taxon>Bacillati</taxon>
        <taxon>Actinomycetota</taxon>
        <taxon>Actinomycetes</taxon>
        <taxon>Propionibacteriales</taxon>
        <taxon>Nocardioidaceae</taxon>
        <taxon>Aeromicrobium</taxon>
    </lineage>
</organism>
<dbReference type="InterPro" id="IPR000836">
    <property type="entry name" value="PRTase_dom"/>
</dbReference>
<protein>
    <recommendedName>
        <fullName evidence="1">Phosphoribosyltransferase domain-containing protein</fullName>
    </recommendedName>
</protein>
<dbReference type="Pfam" id="PF00156">
    <property type="entry name" value="Pribosyltran"/>
    <property type="match status" value="1"/>
</dbReference>
<dbReference type="RefSeq" id="WP_146826786.1">
    <property type="nucleotide sequence ID" value="NZ_BAAAYQ010000001.1"/>
</dbReference>
<evidence type="ECO:0000259" key="1">
    <source>
        <dbReference type="Pfam" id="PF00156"/>
    </source>
</evidence>
<dbReference type="Gene3D" id="3.40.50.2020">
    <property type="match status" value="1"/>
</dbReference>
<feature type="domain" description="Phosphoribosyltransferase" evidence="1">
    <location>
        <begin position="21"/>
        <end position="176"/>
    </location>
</feature>
<comment type="caution">
    <text evidence="2">The sequence shown here is derived from an EMBL/GenBank/DDBJ whole genome shotgun (WGS) entry which is preliminary data.</text>
</comment>
<proteinExistence type="predicted"/>
<dbReference type="SUPFAM" id="SSF53271">
    <property type="entry name" value="PRTase-like"/>
    <property type="match status" value="1"/>
</dbReference>
<name>A0A512HUD0_9ACTN</name>
<evidence type="ECO:0000313" key="2">
    <source>
        <dbReference type="EMBL" id="GEO89054.1"/>
    </source>
</evidence>
<dbReference type="AlphaFoldDB" id="A0A512HUD0"/>
<sequence>MRRRPDLPFADRVDAGRRLGRLLRHLGGTDVVVLGLPRGGVPVAFEVAGALGAPLDVIVVRKLGFPFQPELAMGAIGEAGCEVLDLDSIAREGVSADEVRAVERRERGELEARVRRLRGARERLDLTGLTAVIVDDGIATGATARVACQVARLQGAARVVVATPVAPSSAADALDAADEVAVLESPEPFVAVGRWYRDFTPVSDEEVSALLAKTSRRAPTRGHPDD</sequence>
<evidence type="ECO:0000313" key="3">
    <source>
        <dbReference type="Proteomes" id="UP000321769"/>
    </source>
</evidence>
<gene>
    <name evidence="2" type="ORF">AFL01nite_13810</name>
</gene>
<dbReference type="Gene3D" id="3.30.1310.20">
    <property type="entry name" value="PRTase-like"/>
    <property type="match status" value="1"/>
</dbReference>
<dbReference type="OrthoDB" id="9810066at2"/>